<dbReference type="RefSeq" id="WP_118886315.1">
    <property type="nucleotide sequence ID" value="NZ_CP032100.1"/>
</dbReference>
<evidence type="ECO:0000313" key="2">
    <source>
        <dbReference type="Proteomes" id="UP000263040"/>
    </source>
</evidence>
<gene>
    <name evidence="1" type="ORF">ASUIS_1300</name>
</gene>
<reference evidence="1 2" key="1">
    <citation type="submission" date="2018-08" db="EMBL/GenBank/DDBJ databases">
        <title>Complete genome of the Arcobacter suis type strain LMG 26152.</title>
        <authorList>
            <person name="Miller W.G."/>
            <person name="Yee E."/>
            <person name="Bono J.L."/>
        </authorList>
    </citation>
    <scope>NUCLEOTIDE SEQUENCE [LARGE SCALE GENOMIC DNA]</scope>
    <source>
        <strain evidence="1 2">CECT 7833</strain>
    </source>
</reference>
<dbReference type="KEGG" id="asui:ASUIS_1300"/>
<proteinExistence type="predicted"/>
<dbReference type="AlphaFoldDB" id="A0AAD0SQX6"/>
<organism evidence="1 2">
    <name type="scientific">Arcobacter suis CECT 7833</name>
    <dbReference type="NCBI Taxonomy" id="663365"/>
    <lineage>
        <taxon>Bacteria</taxon>
        <taxon>Pseudomonadati</taxon>
        <taxon>Campylobacterota</taxon>
        <taxon>Epsilonproteobacteria</taxon>
        <taxon>Campylobacterales</taxon>
        <taxon>Arcobacteraceae</taxon>
        <taxon>Arcobacter</taxon>
    </lineage>
</organism>
<protein>
    <submittedName>
        <fullName evidence="1">Uncharacterized protein</fullName>
    </submittedName>
</protein>
<name>A0AAD0SQX6_9BACT</name>
<dbReference type="Proteomes" id="UP000263040">
    <property type="component" value="Chromosome"/>
</dbReference>
<sequence>MITQVNKDSLFNIFGVKNFELLHSAIDNMAPSLVEYYLSSLTSDDELYFNKRDIEESIFIGDYSLYIDYSKNIYLELNSTTEEITQSFW</sequence>
<accession>A0AAD0SQX6</accession>
<evidence type="ECO:0000313" key="1">
    <source>
        <dbReference type="EMBL" id="AXX89785.1"/>
    </source>
</evidence>
<keyword evidence="2" id="KW-1185">Reference proteome</keyword>
<dbReference type="EMBL" id="CP032100">
    <property type="protein sequence ID" value="AXX89785.1"/>
    <property type="molecule type" value="Genomic_DNA"/>
</dbReference>